<name>C6XLB5_HIRBI</name>
<evidence type="ECO:0000256" key="1">
    <source>
        <dbReference type="SAM" id="Phobius"/>
    </source>
</evidence>
<dbReference type="AlphaFoldDB" id="C6XLB5"/>
<feature type="transmembrane region" description="Helical" evidence="1">
    <location>
        <begin position="171"/>
        <end position="191"/>
    </location>
</feature>
<evidence type="ECO:0000313" key="3">
    <source>
        <dbReference type="Proteomes" id="UP000002745"/>
    </source>
</evidence>
<feature type="transmembrane region" description="Helical" evidence="1">
    <location>
        <begin position="120"/>
        <end position="140"/>
    </location>
</feature>
<keyword evidence="1" id="KW-1133">Transmembrane helix</keyword>
<dbReference type="InterPro" id="IPR010331">
    <property type="entry name" value="ExoD"/>
</dbReference>
<evidence type="ECO:0000313" key="2">
    <source>
        <dbReference type="EMBL" id="ACT59714.1"/>
    </source>
</evidence>
<dbReference type="KEGG" id="hba:Hbal_2031"/>
<dbReference type="STRING" id="582402.Hbal_2031"/>
<dbReference type="Pfam" id="PF06055">
    <property type="entry name" value="ExoD"/>
    <property type="match status" value="1"/>
</dbReference>
<sequence>MQNDKPFRSVLDDIENKSDKSDTNLKSLIEAFGAKSFGPVLTLIGLLALSPFGAIPGVPVGLAIVTILIAGQIILGRDHLWLPDFINSMKLKAGTINKADKKIGRIPDFLDSLLQPRLKWAVGNTAVKLAAAFCILLSLLMIPLEIVPFAVAIPAAGLVLIGLALVASDGVFMLGGFFVGIMSLLSVSLLIF</sequence>
<organism evidence="2 3">
    <name type="scientific">Hirschia baltica (strain ATCC 49814 / DSM 5838 / IFAM 1418)</name>
    <dbReference type="NCBI Taxonomy" id="582402"/>
    <lineage>
        <taxon>Bacteria</taxon>
        <taxon>Pseudomonadati</taxon>
        <taxon>Pseudomonadota</taxon>
        <taxon>Alphaproteobacteria</taxon>
        <taxon>Hyphomonadales</taxon>
        <taxon>Hyphomonadaceae</taxon>
        <taxon>Hirschia</taxon>
    </lineage>
</organism>
<dbReference type="RefSeq" id="WP_015827864.1">
    <property type="nucleotide sequence ID" value="NC_012982.1"/>
</dbReference>
<protein>
    <submittedName>
        <fullName evidence="2">Exopolysaccharide synthesis ExoD</fullName>
    </submittedName>
</protein>
<keyword evidence="1" id="KW-0812">Transmembrane</keyword>
<accession>C6XLB5</accession>
<keyword evidence="3" id="KW-1185">Reference proteome</keyword>
<dbReference type="OrthoDB" id="7949130at2"/>
<proteinExistence type="predicted"/>
<dbReference type="PANTHER" id="PTHR41795">
    <property type="entry name" value="EXOPOLYSACCHARIDE SYNTHESIS PROTEIN"/>
    <property type="match status" value="1"/>
</dbReference>
<dbReference type="EMBL" id="CP001678">
    <property type="protein sequence ID" value="ACT59714.1"/>
    <property type="molecule type" value="Genomic_DNA"/>
</dbReference>
<feature type="transmembrane region" description="Helical" evidence="1">
    <location>
        <begin position="27"/>
        <end position="48"/>
    </location>
</feature>
<dbReference type="Proteomes" id="UP000002745">
    <property type="component" value="Chromosome"/>
</dbReference>
<dbReference type="PANTHER" id="PTHR41795:SF1">
    <property type="entry name" value="EXOPOLYSACCHARIDE SYNTHESIS PROTEIN"/>
    <property type="match status" value="1"/>
</dbReference>
<feature type="transmembrane region" description="Helical" evidence="1">
    <location>
        <begin position="54"/>
        <end position="75"/>
    </location>
</feature>
<dbReference type="eggNOG" id="COG3932">
    <property type="taxonomic scope" value="Bacteria"/>
</dbReference>
<gene>
    <name evidence="2" type="ordered locus">Hbal_2031</name>
</gene>
<dbReference type="PIRSF" id="PIRSF033239">
    <property type="entry name" value="ExoD"/>
    <property type="match status" value="1"/>
</dbReference>
<dbReference type="HOGENOM" id="CLU_093444_1_0_5"/>
<reference evidence="3" key="1">
    <citation type="journal article" date="2011" name="J. Bacteriol.">
        <title>Genome sequences of eight morphologically diverse alphaproteobacteria.</title>
        <authorList>
            <consortium name="US DOE Joint Genome Institute"/>
            <person name="Brown P.J."/>
            <person name="Kysela D.T."/>
            <person name="Buechlein A."/>
            <person name="Hemmerich C."/>
            <person name="Brun Y.V."/>
        </authorList>
    </citation>
    <scope>NUCLEOTIDE SEQUENCE [LARGE SCALE GENOMIC DNA]</scope>
    <source>
        <strain evidence="3">ATCC 49814 / DSM 5838 / IFAM 1418</strain>
    </source>
</reference>
<feature type="transmembrane region" description="Helical" evidence="1">
    <location>
        <begin position="146"/>
        <end position="166"/>
    </location>
</feature>
<keyword evidence="1" id="KW-0472">Membrane</keyword>